<comment type="caution">
    <text evidence="2">The sequence shown here is derived from an EMBL/GenBank/DDBJ whole genome shotgun (WGS) entry which is preliminary data.</text>
</comment>
<dbReference type="Gene3D" id="3.40.50.720">
    <property type="entry name" value="NAD(P)-binding Rossmann-like Domain"/>
    <property type="match status" value="1"/>
</dbReference>
<dbReference type="InterPro" id="IPR001509">
    <property type="entry name" value="Epimerase_deHydtase"/>
</dbReference>
<organism evidence="2 3">
    <name type="scientific">Paenibacillus vini</name>
    <dbReference type="NCBI Taxonomy" id="1476024"/>
    <lineage>
        <taxon>Bacteria</taxon>
        <taxon>Bacillati</taxon>
        <taxon>Bacillota</taxon>
        <taxon>Bacilli</taxon>
        <taxon>Bacillales</taxon>
        <taxon>Paenibacillaceae</taxon>
        <taxon>Paenibacillus</taxon>
    </lineage>
</organism>
<keyword evidence="3" id="KW-1185">Reference proteome</keyword>
<protein>
    <submittedName>
        <fullName evidence="2">NAD dependent epimerase/dehydratase</fullName>
    </submittedName>
</protein>
<dbReference type="PANTHER" id="PTHR43245">
    <property type="entry name" value="BIFUNCTIONAL POLYMYXIN RESISTANCE PROTEIN ARNA"/>
    <property type="match status" value="1"/>
</dbReference>
<evidence type="ECO:0000313" key="3">
    <source>
        <dbReference type="Proteomes" id="UP000679992"/>
    </source>
</evidence>
<dbReference type="EMBL" id="BOSL01000003">
    <property type="protein sequence ID" value="GIP52411.1"/>
    <property type="molecule type" value="Genomic_DNA"/>
</dbReference>
<name>A0ABQ4M8T7_9BACL</name>
<dbReference type="InterPro" id="IPR050177">
    <property type="entry name" value="Lipid_A_modif_metabolic_enz"/>
</dbReference>
<feature type="domain" description="NAD-dependent epimerase/dehydratase" evidence="1">
    <location>
        <begin position="4"/>
        <end position="71"/>
    </location>
</feature>
<gene>
    <name evidence="2" type="ORF">J42TS3_14460</name>
</gene>
<dbReference type="RefSeq" id="WP_213654211.1">
    <property type="nucleotide sequence ID" value="NZ_BOSL01000003.1"/>
</dbReference>
<dbReference type="InterPro" id="IPR036291">
    <property type="entry name" value="NAD(P)-bd_dom_sf"/>
</dbReference>
<dbReference type="Pfam" id="PF01370">
    <property type="entry name" value="Epimerase"/>
    <property type="match status" value="1"/>
</dbReference>
<proteinExistence type="predicted"/>
<evidence type="ECO:0000313" key="2">
    <source>
        <dbReference type="EMBL" id="GIP52411.1"/>
    </source>
</evidence>
<reference evidence="2 3" key="1">
    <citation type="submission" date="2021-03" db="EMBL/GenBank/DDBJ databases">
        <title>Antimicrobial resistance genes in bacteria isolated from Japanese honey, and their potential for conferring macrolide and lincosamide resistance in the American foulbrood pathogen Paenibacillus larvae.</title>
        <authorList>
            <person name="Okamoto M."/>
            <person name="Kumagai M."/>
            <person name="Kanamori H."/>
            <person name="Takamatsu D."/>
        </authorList>
    </citation>
    <scope>NUCLEOTIDE SEQUENCE [LARGE SCALE GENOMIC DNA]</scope>
    <source>
        <strain evidence="2 3">J42TS3</strain>
    </source>
</reference>
<accession>A0ABQ4M8T7</accession>
<sequence>MGKVLVLGGTRYFGKRLVNLLLQEGVHEVTVATRGLTDAEFAGPVNRLVLDRSDESSLAKAAEAGPWDVIYDNICYSPNEAMAAVRAFEGRVGRYVLTSTLSVYGFVKSPLSEEDFNPYEYKWAAGERGEMEYGEAKRQAEAAFLQEASFPVAAMRIPIVLGPDDYTRRLHFHVERVMNGTPIGLPNPEAAMSFITSAETAAFLLWLGGSDLIGPVNASSDGELTISRMIAMIERETGKEARLLSEKEVEPENESPFGVPSSWVMDTSKAKAAGYEFDNVMDWMPDLIKQIAAGQA</sequence>
<dbReference type="Proteomes" id="UP000679992">
    <property type="component" value="Unassembled WGS sequence"/>
</dbReference>
<dbReference type="SUPFAM" id="SSF51735">
    <property type="entry name" value="NAD(P)-binding Rossmann-fold domains"/>
    <property type="match status" value="1"/>
</dbReference>
<evidence type="ECO:0000259" key="1">
    <source>
        <dbReference type="Pfam" id="PF01370"/>
    </source>
</evidence>